<reference evidence="3" key="1">
    <citation type="journal article" date="2020" name="Nature">
        <title>Giant virus diversity and host interactions through global metagenomics.</title>
        <authorList>
            <person name="Schulz F."/>
            <person name="Roux S."/>
            <person name="Paez-Espino D."/>
            <person name="Jungbluth S."/>
            <person name="Walsh D.A."/>
            <person name="Denef V.J."/>
            <person name="McMahon K.D."/>
            <person name="Konstantinidis K.T."/>
            <person name="Eloe-Fadrosh E.A."/>
            <person name="Kyrpides N.C."/>
            <person name="Woyke T."/>
        </authorList>
    </citation>
    <scope>NUCLEOTIDE SEQUENCE</scope>
    <source>
        <strain evidence="3">GVMAG-M-3300023179-97</strain>
    </source>
</reference>
<dbReference type="AlphaFoldDB" id="A0A6C0HEE4"/>
<evidence type="ECO:0000256" key="2">
    <source>
        <dbReference type="SAM" id="Phobius"/>
    </source>
</evidence>
<name>A0A6C0HEE4_9ZZZZ</name>
<keyword evidence="2" id="KW-0812">Transmembrane</keyword>
<organism evidence="3">
    <name type="scientific">viral metagenome</name>
    <dbReference type="NCBI Taxonomy" id="1070528"/>
    <lineage>
        <taxon>unclassified sequences</taxon>
        <taxon>metagenomes</taxon>
        <taxon>organismal metagenomes</taxon>
    </lineage>
</organism>
<keyword evidence="2" id="KW-0472">Membrane</keyword>
<dbReference type="EMBL" id="MN739942">
    <property type="protein sequence ID" value="QHT78869.1"/>
    <property type="molecule type" value="Genomic_DNA"/>
</dbReference>
<proteinExistence type="predicted"/>
<sequence>MESITSREGLIYVFLMFCMVYGLSVIGITGVLFSLSIGIIVLGFNNKLEIIVACIIFSGVLWKVWMNNKKEGFQLPTGKGESANEIINKIKQVANKDVYEGFDALSGTYTGNGATGNDIVQRNLIQPFGLFSSAYVESFEDASPTEDKNSSTPTQTTQASTTGTAAPTNAPTATSELAKAIPTPSTSGFSDKLTDGMFKLGSLPPDAVGGSHIDIGTTMMNALNALKPDQIKQMTDDTRKLLETQKSLMGMLGTMKPMLQDGKQLMSTFNDMFGKGGNPMAGMSL</sequence>
<accession>A0A6C0HEE4</accession>
<evidence type="ECO:0000313" key="3">
    <source>
        <dbReference type="EMBL" id="QHT78869.1"/>
    </source>
</evidence>
<protein>
    <submittedName>
        <fullName evidence="3">Uncharacterized protein</fullName>
    </submittedName>
</protein>
<feature type="transmembrane region" description="Helical" evidence="2">
    <location>
        <begin position="48"/>
        <end position="65"/>
    </location>
</feature>
<feature type="region of interest" description="Disordered" evidence="1">
    <location>
        <begin position="141"/>
        <end position="188"/>
    </location>
</feature>
<feature type="compositionally biased region" description="Low complexity" evidence="1">
    <location>
        <begin position="150"/>
        <end position="175"/>
    </location>
</feature>
<keyword evidence="2" id="KW-1133">Transmembrane helix</keyword>
<feature type="transmembrane region" description="Helical" evidence="2">
    <location>
        <begin position="12"/>
        <end position="42"/>
    </location>
</feature>
<evidence type="ECO:0000256" key="1">
    <source>
        <dbReference type="SAM" id="MobiDB-lite"/>
    </source>
</evidence>